<protein>
    <submittedName>
        <fullName evidence="2">Rhamnogalacturonides degradation protein</fullName>
    </submittedName>
</protein>
<dbReference type="AlphaFoldDB" id="A0A1B7JPM9"/>
<dbReference type="GO" id="GO:0016787">
    <property type="term" value="F:hydrolase activity"/>
    <property type="evidence" value="ECO:0007669"/>
    <property type="project" value="UniProtKB-KW"/>
</dbReference>
<dbReference type="GO" id="GO:0005975">
    <property type="term" value="P:carbohydrate metabolic process"/>
    <property type="evidence" value="ECO:0007669"/>
    <property type="project" value="InterPro"/>
</dbReference>
<dbReference type="InterPro" id="IPR052043">
    <property type="entry name" value="PolySaccharide_Degr_Enz"/>
</dbReference>
<comment type="caution">
    <text evidence="2">The sequence shown here is derived from an EMBL/GenBank/DDBJ whole genome shotgun (WGS) entry which is preliminary data.</text>
</comment>
<dbReference type="SUPFAM" id="SSF48208">
    <property type="entry name" value="Six-hairpin glycosidases"/>
    <property type="match status" value="1"/>
</dbReference>
<accession>A0A1B7JPM9</accession>
<dbReference type="RefSeq" id="WP_064547073.1">
    <property type="nucleotide sequence ID" value="NZ_LXEU01000067.1"/>
</dbReference>
<dbReference type="InterPro" id="IPR008928">
    <property type="entry name" value="6-hairpin_glycosidase_sf"/>
</dbReference>
<keyword evidence="3" id="KW-1185">Reference proteome</keyword>
<evidence type="ECO:0000313" key="2">
    <source>
        <dbReference type="EMBL" id="OAT49866.1"/>
    </source>
</evidence>
<dbReference type="PANTHER" id="PTHR33886">
    <property type="entry name" value="UNSATURATED RHAMNOGALACTURONAN HYDROLASE (EUROFUNG)"/>
    <property type="match status" value="1"/>
</dbReference>
<keyword evidence="1" id="KW-0378">Hydrolase</keyword>
<dbReference type="PATRIC" id="fig|1354264.4.peg.3458"/>
<dbReference type="Proteomes" id="UP000078386">
    <property type="component" value="Unassembled WGS sequence"/>
</dbReference>
<dbReference type="InterPro" id="IPR010905">
    <property type="entry name" value="Glyco_hydro_88"/>
</dbReference>
<gene>
    <name evidence="2" type="ORF">M989_03322</name>
</gene>
<dbReference type="InterPro" id="IPR012341">
    <property type="entry name" value="6hp_glycosidase-like_sf"/>
</dbReference>
<dbReference type="EMBL" id="LXEU01000067">
    <property type="protein sequence ID" value="OAT49866.1"/>
    <property type="molecule type" value="Genomic_DNA"/>
</dbReference>
<evidence type="ECO:0000256" key="1">
    <source>
        <dbReference type="ARBA" id="ARBA00022801"/>
    </source>
</evidence>
<name>A0A1B7JPM9_9ENTR</name>
<proteinExistence type="predicted"/>
<sequence length="359" mass="40383">MNKATLSRLLEQVVQGFCRLKNMGEVDTSGGEGFAIRFEEWEWEVGVGLYGFWQYARQQNDANLQRSILTWYEDQLAKGLPEIQINTTAPMITLALVAGHSGRDDLLKVVNDWADSLLRTLPKTEEGGFQHVVKEQPNTGHLWDDTLFMTCLFLGTAGVVLKRKDLIDEASYQFLLHTRYLCEPASGLWYHGWTFVGKHHFSEAFWGRGNAWITVAIPEFIALLGDSLDASVKRYLSVVVARQVNTLCELQADNGMWHTLLDDPLSPQESSATAGIAYGMLRGVRMGILDEKVAENAMRAWHALRDRIDEGGIVLEASKGTMVGPDLQYYCDIAMAPVPYAQALMMLLLLELQQEKWSH</sequence>
<dbReference type="PANTHER" id="PTHR33886:SF8">
    <property type="entry name" value="UNSATURATED RHAMNOGALACTURONAN HYDROLASE (EUROFUNG)"/>
    <property type="match status" value="1"/>
</dbReference>
<dbReference type="Pfam" id="PF07470">
    <property type="entry name" value="Glyco_hydro_88"/>
    <property type="match status" value="1"/>
</dbReference>
<reference evidence="2 3" key="1">
    <citation type="submission" date="2016-04" db="EMBL/GenBank/DDBJ databases">
        <title>ATOL: Assembling a taxonomically balanced genome-scale reconstruction of the evolutionary history of the Enterobacteriaceae.</title>
        <authorList>
            <person name="Plunkett G.III."/>
            <person name="Neeno-Eckwall E.C."/>
            <person name="Glasner J.D."/>
            <person name="Perna N.T."/>
        </authorList>
    </citation>
    <scope>NUCLEOTIDE SEQUENCE [LARGE SCALE GENOMIC DNA]</scope>
    <source>
        <strain evidence="2 3">ATCC 51603</strain>
    </source>
</reference>
<organism evidence="2 3">
    <name type="scientific">Kluyvera georgiana ATCC 51603</name>
    <dbReference type="NCBI Taxonomy" id="1354264"/>
    <lineage>
        <taxon>Bacteria</taxon>
        <taxon>Pseudomonadati</taxon>
        <taxon>Pseudomonadota</taxon>
        <taxon>Gammaproteobacteria</taxon>
        <taxon>Enterobacterales</taxon>
        <taxon>Enterobacteriaceae</taxon>
        <taxon>Kluyvera</taxon>
    </lineage>
</organism>
<dbReference type="Gene3D" id="1.50.10.10">
    <property type="match status" value="1"/>
</dbReference>
<evidence type="ECO:0000313" key="3">
    <source>
        <dbReference type="Proteomes" id="UP000078386"/>
    </source>
</evidence>